<sequence>MANLLTLIFSEVQSVFDEDELLEPTEMCGCGDIGYLTARTIPIDLAHGVGRVNNVPVYHCRNTSCPEFRLPSVVSRRLEVIAEQMEEDLSTESVYTWETLQQPISNPLPESGVTTDHHPNNQIPLQAFTLQFVNRQYEDAKVVQIVPGEAVFFKSKLEDTEYYLLRYDEDPHSAGFSFSLLKFYYDDPNFTYENYLEWLEDGHLKELGRISLDDVETTLIDEFGAELY</sequence>
<protein>
    <submittedName>
        <fullName evidence="1">Uncharacterized protein</fullName>
    </submittedName>
</protein>
<reference evidence="2" key="1">
    <citation type="submission" date="2016-10" db="EMBL/GenBank/DDBJ databases">
        <authorList>
            <person name="Varghese N."/>
            <person name="Submissions S."/>
        </authorList>
    </citation>
    <scope>NUCLEOTIDE SEQUENCE [LARGE SCALE GENOMIC DNA]</scope>
    <source>
        <strain evidence="2">DSM 8344</strain>
    </source>
</reference>
<organism evidence="1 2">
    <name type="scientific">Desulfosporosinus hippei DSM 8344</name>
    <dbReference type="NCBI Taxonomy" id="1121419"/>
    <lineage>
        <taxon>Bacteria</taxon>
        <taxon>Bacillati</taxon>
        <taxon>Bacillota</taxon>
        <taxon>Clostridia</taxon>
        <taxon>Eubacteriales</taxon>
        <taxon>Desulfitobacteriaceae</taxon>
        <taxon>Desulfosporosinus</taxon>
    </lineage>
</organism>
<gene>
    <name evidence="1" type="ORF">SAMN05443529_107173</name>
</gene>
<evidence type="ECO:0000313" key="2">
    <source>
        <dbReference type="Proteomes" id="UP000198656"/>
    </source>
</evidence>
<dbReference type="Proteomes" id="UP000198656">
    <property type="component" value="Unassembled WGS sequence"/>
</dbReference>
<evidence type="ECO:0000313" key="1">
    <source>
        <dbReference type="EMBL" id="SDG90523.1"/>
    </source>
</evidence>
<dbReference type="STRING" id="1121419.SAMN05443529_107173"/>
<name>A0A1G7Y2C9_9FIRM</name>
<dbReference type="EMBL" id="FNCP01000007">
    <property type="protein sequence ID" value="SDG90523.1"/>
    <property type="molecule type" value="Genomic_DNA"/>
</dbReference>
<keyword evidence="2" id="KW-1185">Reference proteome</keyword>
<proteinExistence type="predicted"/>
<accession>A0A1G7Y2C9</accession>
<dbReference type="AlphaFoldDB" id="A0A1G7Y2C9"/>